<dbReference type="NCBIfam" id="TIGR01728">
    <property type="entry name" value="SsuA_fam"/>
    <property type="match status" value="1"/>
</dbReference>
<evidence type="ECO:0000256" key="1">
    <source>
        <dbReference type="ARBA" id="ARBA00004418"/>
    </source>
</evidence>
<keyword evidence="5" id="KW-1003">Cell membrane</keyword>
<keyword evidence="10" id="KW-0449">Lipoprotein</keyword>
<name>A0A9W6URY0_9ACTN</name>
<evidence type="ECO:0000256" key="6">
    <source>
        <dbReference type="ARBA" id="ARBA00022519"/>
    </source>
</evidence>
<dbReference type="Pfam" id="PF13379">
    <property type="entry name" value="NMT1_2"/>
    <property type="match status" value="1"/>
</dbReference>
<dbReference type="Proteomes" id="UP001165124">
    <property type="component" value="Unassembled WGS sequence"/>
</dbReference>
<dbReference type="GO" id="GO:0005886">
    <property type="term" value="C:plasma membrane"/>
    <property type="evidence" value="ECO:0007669"/>
    <property type="project" value="UniProtKB-SubCell"/>
</dbReference>
<evidence type="ECO:0000256" key="2">
    <source>
        <dbReference type="ARBA" id="ARBA00004533"/>
    </source>
</evidence>
<comment type="caution">
    <text evidence="10">The sequence shown here is derived from an EMBL/GenBank/DDBJ whole genome shotgun (WGS) entry which is preliminary data.</text>
</comment>
<dbReference type="EMBL" id="BSRZ01000001">
    <property type="protein sequence ID" value="GLW62086.1"/>
    <property type="molecule type" value="Genomic_DNA"/>
</dbReference>
<dbReference type="PANTHER" id="PTHR30024">
    <property type="entry name" value="ALIPHATIC SULFONATES-BINDING PROTEIN-RELATED"/>
    <property type="match status" value="1"/>
</dbReference>
<evidence type="ECO:0000256" key="4">
    <source>
        <dbReference type="ARBA" id="ARBA00022448"/>
    </source>
</evidence>
<keyword evidence="7 9" id="KW-0732">Signal</keyword>
<evidence type="ECO:0000256" key="7">
    <source>
        <dbReference type="ARBA" id="ARBA00022729"/>
    </source>
</evidence>
<evidence type="ECO:0000256" key="5">
    <source>
        <dbReference type="ARBA" id="ARBA00022475"/>
    </source>
</evidence>
<evidence type="ECO:0000313" key="10">
    <source>
        <dbReference type="EMBL" id="GLW62086.1"/>
    </source>
</evidence>
<dbReference type="InterPro" id="IPR010067">
    <property type="entry name" value="ABC_SsuA_sub-bd"/>
</dbReference>
<protein>
    <submittedName>
        <fullName evidence="10">Lipoprotein</fullName>
    </submittedName>
</protein>
<sequence length="359" mass="37597">MGMRRTLRSSGRRLPRRLAAAALAVLLGAGTLGACGGDDEGGGSGGAAAPLRLGYFPNITHATALVGVQRGIFAKHLGTAPRVSTFNAGPSAVEALFSGAVDATFIGPNPTINAWARSHGKAVKVISGAASGGASLVVKPEITSVQDLRGKTIATPQLGNTQDVAARHWLKQNGLTANKDGSGDVKIVPQENAQTLQTFAQGTVDGAWVPEPFASRLILEHKGKRLLNEASLWPGGKFVVTNLIVRQDYAKEHPDQVKKLLQGVVEATDFINANPDEAKKSVNEQLTKLSGKPLKQEILDAAFKEITFTTDPVASSLAQGAEHAEEVGLLEPVDLDGLYDLGPLNEVLKASGKAQVSDK</sequence>
<dbReference type="AlphaFoldDB" id="A0A9W6URY0"/>
<reference evidence="10" key="1">
    <citation type="submission" date="2023-02" db="EMBL/GenBank/DDBJ databases">
        <title>Actinomadura rubrobrunea NBRC 14622.</title>
        <authorList>
            <person name="Ichikawa N."/>
            <person name="Sato H."/>
            <person name="Tonouchi N."/>
        </authorList>
    </citation>
    <scope>NUCLEOTIDE SEQUENCE</scope>
    <source>
        <strain evidence="10">NBRC 14622</strain>
    </source>
</reference>
<comment type="subcellular location">
    <subcellularLocation>
        <location evidence="2">Cell inner membrane</location>
    </subcellularLocation>
    <subcellularLocation>
        <location evidence="1">Periplasm</location>
    </subcellularLocation>
</comment>
<keyword evidence="11" id="KW-1185">Reference proteome</keyword>
<keyword evidence="8" id="KW-0472">Membrane</keyword>
<dbReference type="InterPro" id="IPR044527">
    <property type="entry name" value="NrtA/CpmA_ABC-bd_dom"/>
</dbReference>
<evidence type="ECO:0000256" key="3">
    <source>
        <dbReference type="ARBA" id="ARBA00010742"/>
    </source>
</evidence>
<accession>A0A9W6URY0</accession>
<evidence type="ECO:0000256" key="9">
    <source>
        <dbReference type="SAM" id="SignalP"/>
    </source>
</evidence>
<keyword evidence="6" id="KW-0997">Cell inner membrane</keyword>
<dbReference type="GO" id="GO:0042626">
    <property type="term" value="F:ATPase-coupled transmembrane transporter activity"/>
    <property type="evidence" value="ECO:0007669"/>
    <property type="project" value="InterPro"/>
</dbReference>
<dbReference type="GO" id="GO:0042597">
    <property type="term" value="C:periplasmic space"/>
    <property type="evidence" value="ECO:0007669"/>
    <property type="project" value="UniProtKB-SubCell"/>
</dbReference>
<feature type="signal peptide" evidence="9">
    <location>
        <begin position="1"/>
        <end position="34"/>
    </location>
</feature>
<dbReference type="PANTHER" id="PTHR30024:SF47">
    <property type="entry name" value="TAURINE-BINDING PERIPLASMIC PROTEIN"/>
    <property type="match status" value="1"/>
</dbReference>
<dbReference type="PROSITE" id="PS51257">
    <property type="entry name" value="PROKAR_LIPOPROTEIN"/>
    <property type="match status" value="1"/>
</dbReference>
<evidence type="ECO:0000256" key="8">
    <source>
        <dbReference type="ARBA" id="ARBA00023136"/>
    </source>
</evidence>
<keyword evidence="4" id="KW-0813">Transport</keyword>
<dbReference type="Gene3D" id="3.40.190.10">
    <property type="entry name" value="Periplasmic binding protein-like II"/>
    <property type="match status" value="2"/>
</dbReference>
<dbReference type="SUPFAM" id="SSF53850">
    <property type="entry name" value="Periplasmic binding protein-like II"/>
    <property type="match status" value="1"/>
</dbReference>
<dbReference type="CDD" id="cd13553">
    <property type="entry name" value="PBP2_NrtA_CpmA_like"/>
    <property type="match status" value="1"/>
</dbReference>
<proteinExistence type="inferred from homology"/>
<comment type="similarity">
    <text evidence="3">Belongs to the bacterial solute-binding protein SsuA/TauA family.</text>
</comment>
<organism evidence="10 11">
    <name type="scientific">Actinomadura rubrobrunea</name>
    <dbReference type="NCBI Taxonomy" id="115335"/>
    <lineage>
        <taxon>Bacteria</taxon>
        <taxon>Bacillati</taxon>
        <taxon>Actinomycetota</taxon>
        <taxon>Actinomycetes</taxon>
        <taxon>Streptosporangiales</taxon>
        <taxon>Thermomonosporaceae</taxon>
        <taxon>Actinomadura</taxon>
    </lineage>
</organism>
<feature type="chain" id="PRO_5040852506" evidence="9">
    <location>
        <begin position="35"/>
        <end position="359"/>
    </location>
</feature>
<gene>
    <name evidence="10" type="ORF">Arub01_03300</name>
</gene>
<evidence type="ECO:0000313" key="11">
    <source>
        <dbReference type="Proteomes" id="UP001165124"/>
    </source>
</evidence>